<evidence type="ECO:0000256" key="1">
    <source>
        <dbReference type="ARBA" id="ARBA00000085"/>
    </source>
</evidence>
<dbReference type="SUPFAM" id="SSF158472">
    <property type="entry name" value="HAMP domain-like"/>
    <property type="match status" value="1"/>
</dbReference>
<feature type="domain" description="Histidine kinase" evidence="9">
    <location>
        <begin position="285"/>
        <end position="483"/>
    </location>
</feature>
<dbReference type="GO" id="GO:0000155">
    <property type="term" value="F:phosphorelay sensor kinase activity"/>
    <property type="evidence" value="ECO:0007669"/>
    <property type="project" value="InterPro"/>
</dbReference>
<keyword evidence="8" id="KW-0472">Membrane</keyword>
<dbReference type="InterPro" id="IPR003594">
    <property type="entry name" value="HATPase_dom"/>
</dbReference>
<dbReference type="InterPro" id="IPR003660">
    <property type="entry name" value="HAMP_dom"/>
</dbReference>
<accession>A0A386H4T4</accession>
<evidence type="ECO:0000313" key="12">
    <source>
        <dbReference type="Proteomes" id="UP000266301"/>
    </source>
</evidence>
<dbReference type="EC" id="2.7.13.3" evidence="3"/>
<dbReference type="Pfam" id="PF00512">
    <property type="entry name" value="HisKA"/>
    <property type="match status" value="1"/>
</dbReference>
<evidence type="ECO:0000313" key="11">
    <source>
        <dbReference type="EMBL" id="AYD40515.1"/>
    </source>
</evidence>
<sequence>MNIISKIKKSVTRQLFTITFLVFIIFITCTTAIQSIFFGRFYIDKKKSDLEQTMIKFKTNYDKTDDPDKIKEIMSSIEDSHNVKLAILDKYGKLKFIVSYDNEKLDESRIRAINSAIKSSNIDPTMTSKTINNGKPLVFISDKPKDPIKDIISVDFDKKKGEILFAISSLQPVNEASSVIKEFYIYFLIIAIFVILILSLFYSHAITKPLVILNKSALKMADLDFSQKSNIKRDDEIGSLSNTLNFLSENLFKSLNSLRSANLKLEKDIEKERELEKMRKEFVAAASHELKTPISLIEGYAEAIKDGVFSDSKEHDYYLDVIIDESKIMGNLVYDMLQISQLESGRLILNKENFYLDKMLDDIISKFSTLINQKNIELHAKIDKSVKINADWNKIEQVINNFLTNAIRYTNKNEIINIYLKYDNPYFTFSIENSSNPMSDEQLSKIWDRFYKVDKSGNRKLGGTGLGLTIVKNILILHKFDFGVRNTALGIEFYFSNAPSNSDIL</sequence>
<dbReference type="SMART" id="SM00388">
    <property type="entry name" value="HisKA"/>
    <property type="match status" value="1"/>
</dbReference>
<protein>
    <recommendedName>
        <fullName evidence="3">histidine kinase</fullName>
        <ecNumber evidence="3">2.7.13.3</ecNumber>
    </recommendedName>
</protein>
<keyword evidence="8" id="KW-1133">Transmembrane helix</keyword>
<dbReference type="Pfam" id="PF00672">
    <property type="entry name" value="HAMP"/>
    <property type="match status" value="1"/>
</dbReference>
<dbReference type="GO" id="GO:0004721">
    <property type="term" value="F:phosphoprotein phosphatase activity"/>
    <property type="evidence" value="ECO:0007669"/>
    <property type="project" value="TreeGrafter"/>
</dbReference>
<dbReference type="SMART" id="SM00304">
    <property type="entry name" value="HAMP"/>
    <property type="match status" value="1"/>
</dbReference>
<dbReference type="PROSITE" id="PS50885">
    <property type="entry name" value="HAMP"/>
    <property type="match status" value="1"/>
</dbReference>
<dbReference type="InterPro" id="IPR003661">
    <property type="entry name" value="HisK_dim/P_dom"/>
</dbReference>
<evidence type="ECO:0000256" key="3">
    <source>
        <dbReference type="ARBA" id="ARBA00012438"/>
    </source>
</evidence>
<evidence type="ECO:0000259" key="9">
    <source>
        <dbReference type="PROSITE" id="PS50109"/>
    </source>
</evidence>
<dbReference type="CDD" id="cd00082">
    <property type="entry name" value="HisKA"/>
    <property type="match status" value="1"/>
</dbReference>
<organism evidence="11 12">
    <name type="scientific">Clostridium fermenticellae</name>
    <dbReference type="NCBI Taxonomy" id="2068654"/>
    <lineage>
        <taxon>Bacteria</taxon>
        <taxon>Bacillati</taxon>
        <taxon>Bacillota</taxon>
        <taxon>Clostridia</taxon>
        <taxon>Eubacteriales</taxon>
        <taxon>Clostridiaceae</taxon>
        <taxon>Clostridium</taxon>
    </lineage>
</organism>
<dbReference type="InterPro" id="IPR050351">
    <property type="entry name" value="BphY/WalK/GraS-like"/>
</dbReference>
<dbReference type="Gene3D" id="1.10.287.130">
    <property type="match status" value="1"/>
</dbReference>
<dbReference type="InterPro" id="IPR036890">
    <property type="entry name" value="HATPase_C_sf"/>
</dbReference>
<feature type="domain" description="HAMP" evidence="10">
    <location>
        <begin position="204"/>
        <end position="256"/>
    </location>
</feature>
<dbReference type="SUPFAM" id="SSF55874">
    <property type="entry name" value="ATPase domain of HSP90 chaperone/DNA topoisomerase II/histidine kinase"/>
    <property type="match status" value="1"/>
</dbReference>
<evidence type="ECO:0000256" key="8">
    <source>
        <dbReference type="SAM" id="Phobius"/>
    </source>
</evidence>
<keyword evidence="8" id="KW-0812">Transmembrane</keyword>
<name>A0A386H4T4_9CLOT</name>
<dbReference type="Gene3D" id="3.30.565.10">
    <property type="entry name" value="Histidine kinase-like ATPase, C-terminal domain"/>
    <property type="match status" value="1"/>
</dbReference>
<dbReference type="PROSITE" id="PS50109">
    <property type="entry name" value="HIS_KIN"/>
    <property type="match status" value="1"/>
</dbReference>
<reference evidence="11 12" key="1">
    <citation type="journal article" date="2019" name="Int. J. Syst. Evol. Microbiol.">
        <title>Clostridium fermenticellae sp. nov., isolated from the mud in a fermentation cellar for the production of the Chinese liquor, baijiu.</title>
        <authorList>
            <person name="Xu P.X."/>
            <person name="Chai L.J."/>
            <person name="Qiu T."/>
            <person name="Zhang X.J."/>
            <person name="Lu Z.M."/>
            <person name="Xiao C."/>
            <person name="Wang S.T."/>
            <person name="Shen C.H."/>
            <person name="Shi J.S."/>
            <person name="Xu Z.H."/>
        </authorList>
    </citation>
    <scope>NUCLEOTIDE SEQUENCE [LARGE SCALE GENOMIC DNA]</scope>
    <source>
        <strain evidence="11 12">JN500901</strain>
    </source>
</reference>
<dbReference type="Proteomes" id="UP000266301">
    <property type="component" value="Chromosome"/>
</dbReference>
<dbReference type="AlphaFoldDB" id="A0A386H4T4"/>
<dbReference type="FunFam" id="1.10.287.130:FF:000001">
    <property type="entry name" value="Two-component sensor histidine kinase"/>
    <property type="match status" value="1"/>
</dbReference>
<dbReference type="InterPro" id="IPR036097">
    <property type="entry name" value="HisK_dim/P_sf"/>
</dbReference>
<feature type="transmembrane region" description="Helical" evidence="8">
    <location>
        <begin position="183"/>
        <end position="202"/>
    </location>
</feature>
<evidence type="ECO:0000256" key="2">
    <source>
        <dbReference type="ARBA" id="ARBA00004370"/>
    </source>
</evidence>
<proteinExistence type="predicted"/>
<dbReference type="SUPFAM" id="SSF47384">
    <property type="entry name" value="Homodimeric domain of signal transducing histidine kinase"/>
    <property type="match status" value="1"/>
</dbReference>
<evidence type="ECO:0000256" key="7">
    <source>
        <dbReference type="ARBA" id="ARBA00023012"/>
    </source>
</evidence>
<dbReference type="PANTHER" id="PTHR45453:SF3">
    <property type="entry name" value="HISTIDINE KINASE"/>
    <property type="match status" value="1"/>
</dbReference>
<dbReference type="GO" id="GO:0005886">
    <property type="term" value="C:plasma membrane"/>
    <property type="evidence" value="ECO:0007669"/>
    <property type="project" value="TreeGrafter"/>
</dbReference>
<dbReference type="InterPro" id="IPR005467">
    <property type="entry name" value="His_kinase_dom"/>
</dbReference>
<dbReference type="OrthoDB" id="9762826at2"/>
<dbReference type="KEGG" id="cfer:D4Z93_08240"/>
<dbReference type="GO" id="GO:0016036">
    <property type="term" value="P:cellular response to phosphate starvation"/>
    <property type="evidence" value="ECO:0007669"/>
    <property type="project" value="TreeGrafter"/>
</dbReference>
<dbReference type="CDD" id="cd06225">
    <property type="entry name" value="HAMP"/>
    <property type="match status" value="1"/>
</dbReference>
<evidence type="ECO:0000256" key="5">
    <source>
        <dbReference type="ARBA" id="ARBA00022679"/>
    </source>
</evidence>
<keyword evidence="12" id="KW-1185">Reference proteome</keyword>
<dbReference type="EMBL" id="CP032416">
    <property type="protein sequence ID" value="AYD40515.1"/>
    <property type="molecule type" value="Genomic_DNA"/>
</dbReference>
<dbReference type="PANTHER" id="PTHR45453">
    <property type="entry name" value="PHOSPHATE REGULON SENSOR PROTEIN PHOR"/>
    <property type="match status" value="1"/>
</dbReference>
<dbReference type="Pfam" id="PF02518">
    <property type="entry name" value="HATPase_c"/>
    <property type="match status" value="1"/>
</dbReference>
<feature type="transmembrane region" description="Helical" evidence="8">
    <location>
        <begin position="15"/>
        <end position="38"/>
    </location>
</feature>
<keyword evidence="6" id="KW-0418">Kinase</keyword>
<dbReference type="SMART" id="SM00387">
    <property type="entry name" value="HATPase_c"/>
    <property type="match status" value="1"/>
</dbReference>
<keyword evidence="7" id="KW-0902">Two-component regulatory system</keyword>
<evidence type="ECO:0000259" key="10">
    <source>
        <dbReference type="PROSITE" id="PS50885"/>
    </source>
</evidence>
<keyword evidence="5" id="KW-0808">Transferase</keyword>
<gene>
    <name evidence="11" type="ORF">D4Z93_08240</name>
</gene>
<dbReference type="RefSeq" id="WP_119972369.1">
    <property type="nucleotide sequence ID" value="NZ_CP032416.1"/>
</dbReference>
<comment type="catalytic activity">
    <reaction evidence="1">
        <text>ATP + protein L-histidine = ADP + protein N-phospho-L-histidine.</text>
        <dbReference type="EC" id="2.7.13.3"/>
    </reaction>
</comment>
<evidence type="ECO:0000256" key="4">
    <source>
        <dbReference type="ARBA" id="ARBA00022553"/>
    </source>
</evidence>
<comment type="subcellular location">
    <subcellularLocation>
        <location evidence="2">Membrane</location>
    </subcellularLocation>
</comment>
<evidence type="ECO:0000256" key="6">
    <source>
        <dbReference type="ARBA" id="ARBA00022777"/>
    </source>
</evidence>
<keyword evidence="4" id="KW-0597">Phosphoprotein</keyword>
<dbReference type="Gene3D" id="6.10.340.10">
    <property type="match status" value="1"/>
</dbReference>